<evidence type="ECO:0000313" key="2">
    <source>
        <dbReference type="Proteomes" id="UP001196413"/>
    </source>
</evidence>
<dbReference type="Proteomes" id="UP001196413">
    <property type="component" value="Unassembled WGS sequence"/>
</dbReference>
<keyword evidence="2" id="KW-1185">Reference proteome</keyword>
<sequence>MQFILQFVYQTIAVDTWNERDITLSYGILTVHNTTGRLSSSEQALLLTQGVIDDYMRSGRSASRLEALLKEDNVSMIEKKPVFDYDLRVISSNKIYYTDENGLTYGVRKYRPWEWSPRGSRN</sequence>
<comment type="caution">
    <text evidence="1">The sequence shown here is derived from an EMBL/GenBank/DDBJ whole genome shotgun (WGS) entry which is preliminary data.</text>
</comment>
<dbReference type="AlphaFoldDB" id="A0AAD5MFZ6"/>
<proteinExistence type="predicted"/>
<gene>
    <name evidence="1" type="ORF">KIN20_003673</name>
</gene>
<organism evidence="1 2">
    <name type="scientific">Parelaphostrongylus tenuis</name>
    <name type="common">Meningeal worm</name>
    <dbReference type="NCBI Taxonomy" id="148309"/>
    <lineage>
        <taxon>Eukaryota</taxon>
        <taxon>Metazoa</taxon>
        <taxon>Ecdysozoa</taxon>
        <taxon>Nematoda</taxon>
        <taxon>Chromadorea</taxon>
        <taxon>Rhabditida</taxon>
        <taxon>Rhabditina</taxon>
        <taxon>Rhabditomorpha</taxon>
        <taxon>Strongyloidea</taxon>
        <taxon>Metastrongylidae</taxon>
        <taxon>Parelaphostrongylus</taxon>
    </lineage>
</organism>
<evidence type="ECO:0000313" key="1">
    <source>
        <dbReference type="EMBL" id="KAJ1348381.1"/>
    </source>
</evidence>
<protein>
    <submittedName>
        <fullName evidence="1">Uncharacterized protein</fullName>
    </submittedName>
</protein>
<name>A0AAD5MFZ6_PARTN</name>
<dbReference type="EMBL" id="JAHQIW010000491">
    <property type="protein sequence ID" value="KAJ1348381.1"/>
    <property type="molecule type" value="Genomic_DNA"/>
</dbReference>
<accession>A0AAD5MFZ6</accession>
<reference evidence="1" key="1">
    <citation type="submission" date="2021-06" db="EMBL/GenBank/DDBJ databases">
        <title>Parelaphostrongylus tenuis whole genome reference sequence.</title>
        <authorList>
            <person name="Garwood T.J."/>
            <person name="Larsen P.A."/>
            <person name="Fountain-Jones N.M."/>
            <person name="Garbe J.R."/>
            <person name="Macchietto M.G."/>
            <person name="Kania S.A."/>
            <person name="Gerhold R.W."/>
            <person name="Richards J.E."/>
            <person name="Wolf T.M."/>
        </authorList>
    </citation>
    <scope>NUCLEOTIDE SEQUENCE</scope>
    <source>
        <strain evidence="1">MNPRO001-30</strain>
        <tissue evidence="1">Meninges</tissue>
    </source>
</reference>